<reference evidence="3 4" key="1">
    <citation type="submission" date="2020-08" db="EMBL/GenBank/DDBJ databases">
        <title>Croceimicrobium hydrocarbonivorans gen. nov., sp. nov., a novel marine bacterium isolated from a bacterial consortium that degrades polyethylene terephthalate.</title>
        <authorList>
            <person name="Liu R."/>
        </authorList>
    </citation>
    <scope>NUCLEOTIDE SEQUENCE [LARGE SCALE GENOMIC DNA]</scope>
    <source>
        <strain evidence="3 4">A20-9</strain>
    </source>
</reference>
<keyword evidence="1" id="KW-0732">Signal</keyword>
<dbReference type="SUPFAM" id="SSF49899">
    <property type="entry name" value="Concanavalin A-like lectins/glucanases"/>
    <property type="match status" value="1"/>
</dbReference>
<dbReference type="Proteomes" id="UP000516305">
    <property type="component" value="Chromosome"/>
</dbReference>
<name>A0A7H0VA12_9FLAO</name>
<evidence type="ECO:0000259" key="2">
    <source>
        <dbReference type="Pfam" id="PF18962"/>
    </source>
</evidence>
<evidence type="ECO:0000313" key="4">
    <source>
        <dbReference type="Proteomes" id="UP000516305"/>
    </source>
</evidence>
<keyword evidence="4" id="KW-1185">Reference proteome</keyword>
<organism evidence="3 4">
    <name type="scientific">Croceimicrobium hydrocarbonivorans</name>
    <dbReference type="NCBI Taxonomy" id="2761580"/>
    <lineage>
        <taxon>Bacteria</taxon>
        <taxon>Pseudomonadati</taxon>
        <taxon>Bacteroidota</taxon>
        <taxon>Flavobacteriia</taxon>
        <taxon>Flavobacteriales</taxon>
        <taxon>Owenweeksiaceae</taxon>
        <taxon>Croceimicrobium</taxon>
    </lineage>
</organism>
<dbReference type="AlphaFoldDB" id="A0A7H0VA12"/>
<feature type="domain" description="Secretion system C-terminal sorting" evidence="2">
    <location>
        <begin position="279"/>
        <end position="334"/>
    </location>
</feature>
<dbReference type="NCBIfam" id="TIGR04183">
    <property type="entry name" value="Por_Secre_tail"/>
    <property type="match status" value="1"/>
</dbReference>
<dbReference type="GO" id="GO:0004553">
    <property type="term" value="F:hydrolase activity, hydrolyzing O-glycosyl compounds"/>
    <property type="evidence" value="ECO:0007669"/>
    <property type="project" value="UniProtKB-ARBA"/>
</dbReference>
<dbReference type="InterPro" id="IPR013320">
    <property type="entry name" value="ConA-like_dom_sf"/>
</dbReference>
<dbReference type="RefSeq" id="WP_210757126.1">
    <property type="nucleotide sequence ID" value="NZ_CP060139.1"/>
</dbReference>
<evidence type="ECO:0000256" key="1">
    <source>
        <dbReference type="ARBA" id="ARBA00022729"/>
    </source>
</evidence>
<dbReference type="EMBL" id="CP060139">
    <property type="protein sequence ID" value="QNR22560.1"/>
    <property type="molecule type" value="Genomic_DNA"/>
</dbReference>
<evidence type="ECO:0000313" key="3">
    <source>
        <dbReference type="EMBL" id="QNR22560.1"/>
    </source>
</evidence>
<dbReference type="GO" id="GO:0005975">
    <property type="term" value="P:carbohydrate metabolic process"/>
    <property type="evidence" value="ECO:0007669"/>
    <property type="project" value="UniProtKB-ARBA"/>
</dbReference>
<proteinExistence type="predicted"/>
<gene>
    <name evidence="3" type="ORF">H4K34_09175</name>
</gene>
<protein>
    <submittedName>
        <fullName evidence="3">T9SS type A sorting domain-containing protein</fullName>
    </submittedName>
</protein>
<dbReference type="KEGG" id="chyd:H4K34_09175"/>
<dbReference type="Pfam" id="PF13385">
    <property type="entry name" value="Laminin_G_3"/>
    <property type="match status" value="1"/>
</dbReference>
<dbReference type="Pfam" id="PF18962">
    <property type="entry name" value="Por_Secre_tail"/>
    <property type="match status" value="1"/>
</dbReference>
<accession>A0A7H0VA12</accession>
<sequence>MKNYYSLFLLIFVIALKAQPIQLSSGLIGAYPFEIDSNFNSLQFHDTSGVNTAMTYQGTAMGHADRKGGFGAVRIMDILGNGNGPNEFISHNASPKYPSGDSARSFSFWFMKESLDLNFEAQIQFVMFYGNQQPSQGCGVAVDYAQGQVYFLGVQNDLIVNYNLQFNQWYHIVATYDGDTAKMYLNDSLVGQKTLAWNTFSTSFSSNPRYGYFIQTTPTGGSQIHYSNSYKGFLDDVLIYNRVLNSREVTALYGGDTSSTGSSGVSVPNFSLSKETFWYPNPTEGRIQIPDHQQIDLLRILDQQGRIMLELSKPNLGVDLSVLPAGLYWLQVKGPQGLRQGQLLKH</sequence>
<dbReference type="Gene3D" id="2.60.120.200">
    <property type="match status" value="1"/>
</dbReference>
<dbReference type="InterPro" id="IPR026444">
    <property type="entry name" value="Secre_tail"/>
</dbReference>